<organism evidence="2 4">
    <name type="scientific">Glycomyces lechevalierae</name>
    <dbReference type="NCBI Taxonomy" id="256034"/>
    <lineage>
        <taxon>Bacteria</taxon>
        <taxon>Bacillati</taxon>
        <taxon>Actinomycetota</taxon>
        <taxon>Actinomycetes</taxon>
        <taxon>Glycomycetales</taxon>
        <taxon>Glycomycetaceae</taxon>
        <taxon>Glycomyces</taxon>
    </lineage>
</organism>
<reference evidence="2" key="1">
    <citation type="submission" date="2022-12" db="EMBL/GenBank/DDBJ databases">
        <title>Gycomyces niveus sp.nov., a novel actinomycete isolated from soil in Shouguang.</title>
        <authorList>
            <person name="Yang X."/>
        </authorList>
    </citation>
    <scope>NUCLEOTIDE SEQUENCE</scope>
    <source>
        <strain evidence="2">DSM 44724</strain>
    </source>
</reference>
<dbReference type="AlphaFoldDB" id="A0A9X3PG55"/>
<accession>A0A9X3PG55</accession>
<reference evidence="3 5" key="2">
    <citation type="submission" date="2023-07" db="EMBL/GenBank/DDBJ databases">
        <title>Sequencing the genomes of 1000 actinobacteria strains.</title>
        <authorList>
            <person name="Klenk H.-P."/>
        </authorList>
    </citation>
    <scope>NUCLEOTIDE SEQUENCE [LARGE SCALE GENOMIC DNA]</scope>
    <source>
        <strain evidence="3 5">DSM 44724</strain>
    </source>
</reference>
<keyword evidence="1" id="KW-0203">Cytokinin biosynthesis</keyword>
<comment type="catalytic activity">
    <reaction evidence="1">
        <text>9-ribosyl-trans-zeatin 5'-phosphate + H2O = trans-zeatin + D-ribose 5-phosphate</text>
        <dbReference type="Rhea" id="RHEA:48564"/>
        <dbReference type="ChEBI" id="CHEBI:15377"/>
        <dbReference type="ChEBI" id="CHEBI:16522"/>
        <dbReference type="ChEBI" id="CHEBI:78346"/>
        <dbReference type="ChEBI" id="CHEBI:87947"/>
        <dbReference type="EC" id="3.2.2.n1"/>
    </reaction>
</comment>
<evidence type="ECO:0000313" key="4">
    <source>
        <dbReference type="Proteomes" id="UP001145799"/>
    </source>
</evidence>
<dbReference type="GO" id="GO:0009691">
    <property type="term" value="P:cytokinin biosynthetic process"/>
    <property type="evidence" value="ECO:0007669"/>
    <property type="project" value="UniProtKB-UniRule"/>
</dbReference>
<dbReference type="Gene3D" id="3.40.50.450">
    <property type="match status" value="1"/>
</dbReference>
<proteinExistence type="inferred from homology"/>
<dbReference type="Proteomes" id="UP001145799">
    <property type="component" value="Unassembled WGS sequence"/>
</dbReference>
<protein>
    <recommendedName>
        <fullName evidence="1">Cytokinin riboside 5'-monophosphate phosphoribohydrolase</fullName>
        <ecNumber evidence="1">3.2.2.n1</ecNumber>
    </recommendedName>
</protein>
<dbReference type="RefSeq" id="WP_270121191.1">
    <property type="nucleotide sequence ID" value="NZ_BAAAOM010000002.1"/>
</dbReference>
<dbReference type="InterPro" id="IPR005269">
    <property type="entry name" value="LOG"/>
</dbReference>
<dbReference type="GO" id="GO:0016787">
    <property type="term" value="F:hydrolase activity"/>
    <property type="evidence" value="ECO:0007669"/>
    <property type="project" value="UniProtKB-KW"/>
</dbReference>
<dbReference type="FunFam" id="3.40.50.450:FF:000011">
    <property type="entry name" value="TIGR00730 family Rossman fold protein"/>
    <property type="match status" value="1"/>
</dbReference>
<dbReference type="PANTHER" id="PTHR43393">
    <property type="entry name" value="CYTOKININ RIBOSIDE 5'-MONOPHOSPHATE PHOSPHORIBOHYDROLASE"/>
    <property type="match status" value="1"/>
</dbReference>
<evidence type="ECO:0000313" key="2">
    <source>
        <dbReference type="EMBL" id="MDA1384715.1"/>
    </source>
</evidence>
<comment type="similarity">
    <text evidence="1">Belongs to the LOG family.</text>
</comment>
<keyword evidence="1" id="KW-0378">Hydrolase</keyword>
<dbReference type="EC" id="3.2.2.n1" evidence="1"/>
<dbReference type="InterPro" id="IPR052341">
    <property type="entry name" value="LOG_family_nucleotidases"/>
</dbReference>
<gene>
    <name evidence="3" type="ORF">J2S69_001551</name>
    <name evidence="2" type="ORF">O2L01_06950</name>
</gene>
<dbReference type="PANTHER" id="PTHR43393:SF2">
    <property type="entry name" value="CYTOKININ RIBOSIDE 5'-MONOPHOSPHATE PHOSPHORIBOHYDROLASE"/>
    <property type="match status" value="1"/>
</dbReference>
<evidence type="ECO:0000256" key="1">
    <source>
        <dbReference type="RuleBase" id="RU363015"/>
    </source>
</evidence>
<dbReference type="InterPro" id="IPR031100">
    <property type="entry name" value="LOG_fam"/>
</dbReference>
<dbReference type="EMBL" id="JAPZVQ010000003">
    <property type="protein sequence ID" value="MDA1384715.1"/>
    <property type="molecule type" value="Genomic_DNA"/>
</dbReference>
<comment type="caution">
    <text evidence="2">The sequence shown here is derived from an EMBL/GenBank/DDBJ whole genome shotgun (WGS) entry which is preliminary data.</text>
</comment>
<keyword evidence="5" id="KW-1185">Reference proteome</keyword>
<evidence type="ECO:0000313" key="5">
    <source>
        <dbReference type="Proteomes" id="UP001183604"/>
    </source>
</evidence>
<sequence length="228" mass="25230">MTADRRVTADEKVLDDRHREEWKQRAAWRVMKFQAEFVEGFEAMEAAELGDAVCVYGSARTPVDSEEYKLGVDLGRKLGEAGFSVITGGGPGAMEAANRGAAEAGVKSVGLGIELPFEQGINEFVHIELDFKYFFVRKVMFLKYSSGFCALPGGFGTMDELFEALTLVQTGKVGKFPIALIGSHYWGGLHDWIRASMLKEGKIGPADVDLLMMTDDLDEAVDHMRHRR</sequence>
<dbReference type="SUPFAM" id="SSF102405">
    <property type="entry name" value="MCP/YpsA-like"/>
    <property type="match status" value="1"/>
</dbReference>
<comment type="catalytic activity">
    <reaction evidence="1">
        <text>N(6)-(dimethylallyl)adenosine 5'-phosphate + H2O = N(6)-dimethylallyladenine + D-ribose 5-phosphate</text>
        <dbReference type="Rhea" id="RHEA:48560"/>
        <dbReference type="ChEBI" id="CHEBI:15377"/>
        <dbReference type="ChEBI" id="CHEBI:17660"/>
        <dbReference type="ChEBI" id="CHEBI:57526"/>
        <dbReference type="ChEBI" id="CHEBI:78346"/>
        <dbReference type="EC" id="3.2.2.n1"/>
    </reaction>
</comment>
<dbReference type="GO" id="GO:0005829">
    <property type="term" value="C:cytosol"/>
    <property type="evidence" value="ECO:0007669"/>
    <property type="project" value="TreeGrafter"/>
</dbReference>
<dbReference type="EMBL" id="JAVDYD010000001">
    <property type="protein sequence ID" value="MDR7337832.1"/>
    <property type="molecule type" value="Genomic_DNA"/>
</dbReference>
<dbReference type="Proteomes" id="UP001183604">
    <property type="component" value="Unassembled WGS sequence"/>
</dbReference>
<dbReference type="Pfam" id="PF03641">
    <property type="entry name" value="Lysine_decarbox"/>
    <property type="match status" value="1"/>
</dbReference>
<evidence type="ECO:0000313" key="3">
    <source>
        <dbReference type="EMBL" id="MDR7337832.1"/>
    </source>
</evidence>
<dbReference type="NCBIfam" id="TIGR00730">
    <property type="entry name" value="Rossman fold protein, TIGR00730 family"/>
    <property type="match status" value="1"/>
</dbReference>
<name>A0A9X3PG55_9ACTN</name>